<feature type="compositionally biased region" description="Polar residues" evidence="5">
    <location>
        <begin position="274"/>
        <end position="290"/>
    </location>
</feature>
<dbReference type="SUPFAM" id="SSF57850">
    <property type="entry name" value="RING/U-box"/>
    <property type="match status" value="1"/>
</dbReference>
<evidence type="ECO:0000256" key="1">
    <source>
        <dbReference type="ARBA" id="ARBA00022771"/>
    </source>
</evidence>
<dbReference type="OrthoDB" id="8062037at2759"/>
<feature type="coiled-coil region" evidence="4">
    <location>
        <begin position="209"/>
        <end position="264"/>
    </location>
</feature>
<feature type="domain" description="RING-type" evidence="6">
    <location>
        <begin position="8"/>
        <end position="49"/>
    </location>
</feature>
<protein>
    <submittedName>
        <fullName evidence="7">TRAF-interacting protein</fullName>
    </submittedName>
</protein>
<feature type="region of interest" description="Disordered" evidence="5">
    <location>
        <begin position="274"/>
        <end position="321"/>
    </location>
</feature>
<sequence length="321" mass="36938">MNVICSICSICNDQLMQSDDIFYTRCGHVFHLHCLTPWLERSKSCPQCREKVTQSRIHRLYFTFSNNEIIESQGSSLQEKVDSLKFKILLKEKDIQHYSSKCVTLEKQNVGLKQEVRKVEGELNQKIAAIYALKEQITYFQEQSSHCNNLKKEIAQLKSKIEDLRPIQVLLHAPISDVSKMVGKNKDPETLMTYISVMKKELIESFSKCKQLRITIKKLQEELSKGNTKLDTLLSKQMNLEEKVVFSESKNMALQKRVDELEEILGINEKSNSISEVQKTESKNNVSNESAVDKTLKKDDQDMSSKSPILSQATKRKIEKV</sequence>
<evidence type="ECO:0000256" key="3">
    <source>
        <dbReference type="PROSITE-ProRule" id="PRU00175"/>
    </source>
</evidence>
<feature type="coiled-coil region" evidence="4">
    <location>
        <begin position="102"/>
        <end position="160"/>
    </location>
</feature>
<dbReference type="AlphaFoldDB" id="A0A0L7REX8"/>
<evidence type="ECO:0000313" key="7">
    <source>
        <dbReference type="EMBL" id="KOC69532.1"/>
    </source>
</evidence>
<keyword evidence="1 3" id="KW-0863">Zinc-finger</keyword>
<dbReference type="Proteomes" id="UP000053825">
    <property type="component" value="Unassembled WGS sequence"/>
</dbReference>
<dbReference type="GO" id="GO:0005634">
    <property type="term" value="C:nucleus"/>
    <property type="evidence" value="ECO:0007669"/>
    <property type="project" value="TreeGrafter"/>
</dbReference>
<feature type="compositionally biased region" description="Polar residues" evidence="5">
    <location>
        <begin position="304"/>
        <end position="313"/>
    </location>
</feature>
<dbReference type="Pfam" id="PF13639">
    <property type="entry name" value="zf-RING_2"/>
    <property type="match status" value="1"/>
</dbReference>
<dbReference type="GO" id="GO:0031297">
    <property type="term" value="P:replication fork processing"/>
    <property type="evidence" value="ECO:0007669"/>
    <property type="project" value="TreeGrafter"/>
</dbReference>
<dbReference type="InterPro" id="IPR013083">
    <property type="entry name" value="Znf_RING/FYVE/PHD"/>
</dbReference>
<name>A0A0L7REX8_9HYME</name>
<dbReference type="InterPro" id="IPR001841">
    <property type="entry name" value="Znf_RING"/>
</dbReference>
<dbReference type="GO" id="GO:0008270">
    <property type="term" value="F:zinc ion binding"/>
    <property type="evidence" value="ECO:0007669"/>
    <property type="project" value="UniProtKB-KW"/>
</dbReference>
<gene>
    <name evidence="7" type="ORF">WH47_05475</name>
</gene>
<reference evidence="7 8" key="1">
    <citation type="submission" date="2015-07" db="EMBL/GenBank/DDBJ databases">
        <title>The genome of Habropoda laboriosa.</title>
        <authorList>
            <person name="Pan H."/>
            <person name="Kapheim K."/>
        </authorList>
    </citation>
    <scope>NUCLEOTIDE SEQUENCE [LARGE SCALE GENOMIC DNA]</scope>
    <source>
        <strain evidence="7">0110345459</strain>
    </source>
</reference>
<keyword evidence="2" id="KW-0862">Zinc</keyword>
<keyword evidence="1 3" id="KW-0479">Metal-binding</keyword>
<dbReference type="Gene3D" id="3.30.40.10">
    <property type="entry name" value="Zinc/RING finger domain, C3HC4 (zinc finger)"/>
    <property type="match status" value="1"/>
</dbReference>
<evidence type="ECO:0000256" key="4">
    <source>
        <dbReference type="SAM" id="Coils"/>
    </source>
</evidence>
<keyword evidence="4" id="KW-0175">Coiled coil</keyword>
<dbReference type="EMBL" id="KQ414606">
    <property type="protein sequence ID" value="KOC69532.1"/>
    <property type="molecule type" value="Genomic_DNA"/>
</dbReference>
<dbReference type="Gene3D" id="1.10.287.1490">
    <property type="match status" value="1"/>
</dbReference>
<dbReference type="STRING" id="597456.A0A0L7REX8"/>
<feature type="compositionally biased region" description="Basic and acidic residues" evidence="5">
    <location>
        <begin position="291"/>
        <end position="303"/>
    </location>
</feature>
<accession>A0A0L7REX8</accession>
<organism evidence="7 8">
    <name type="scientific">Habropoda laboriosa</name>
    <dbReference type="NCBI Taxonomy" id="597456"/>
    <lineage>
        <taxon>Eukaryota</taxon>
        <taxon>Metazoa</taxon>
        <taxon>Ecdysozoa</taxon>
        <taxon>Arthropoda</taxon>
        <taxon>Hexapoda</taxon>
        <taxon>Insecta</taxon>
        <taxon>Pterygota</taxon>
        <taxon>Neoptera</taxon>
        <taxon>Endopterygota</taxon>
        <taxon>Hymenoptera</taxon>
        <taxon>Apocrita</taxon>
        <taxon>Aculeata</taxon>
        <taxon>Apoidea</taxon>
        <taxon>Anthophila</taxon>
        <taxon>Apidae</taxon>
        <taxon>Habropoda</taxon>
    </lineage>
</organism>
<evidence type="ECO:0000256" key="2">
    <source>
        <dbReference type="ARBA" id="ARBA00022833"/>
    </source>
</evidence>
<dbReference type="PANTHER" id="PTHR46569:SF1">
    <property type="entry name" value="E3 UBIQUITIN-PROTEIN LIGASE RFWD3-RELATED"/>
    <property type="match status" value="1"/>
</dbReference>
<dbReference type="InterPro" id="IPR052639">
    <property type="entry name" value="TRAIP_ubiq-protein_ligase"/>
</dbReference>
<dbReference type="GO" id="GO:0061630">
    <property type="term" value="F:ubiquitin protein ligase activity"/>
    <property type="evidence" value="ECO:0007669"/>
    <property type="project" value="TreeGrafter"/>
</dbReference>
<dbReference type="GO" id="GO:0090734">
    <property type="term" value="C:site of DNA damage"/>
    <property type="evidence" value="ECO:0007669"/>
    <property type="project" value="TreeGrafter"/>
</dbReference>
<dbReference type="PROSITE" id="PS50089">
    <property type="entry name" value="ZF_RING_2"/>
    <property type="match status" value="1"/>
</dbReference>
<evidence type="ECO:0000313" key="8">
    <source>
        <dbReference type="Proteomes" id="UP000053825"/>
    </source>
</evidence>
<dbReference type="PANTHER" id="PTHR46569">
    <property type="entry name" value="E3 UBIQUITIN-PROTEIN LIGASE TRAIP"/>
    <property type="match status" value="1"/>
</dbReference>
<proteinExistence type="predicted"/>
<dbReference type="GO" id="GO:0016567">
    <property type="term" value="P:protein ubiquitination"/>
    <property type="evidence" value="ECO:0007669"/>
    <property type="project" value="TreeGrafter"/>
</dbReference>
<evidence type="ECO:0000256" key="5">
    <source>
        <dbReference type="SAM" id="MobiDB-lite"/>
    </source>
</evidence>
<evidence type="ECO:0000259" key="6">
    <source>
        <dbReference type="PROSITE" id="PS50089"/>
    </source>
</evidence>
<dbReference type="SMART" id="SM00184">
    <property type="entry name" value="RING"/>
    <property type="match status" value="1"/>
</dbReference>
<keyword evidence="8" id="KW-1185">Reference proteome</keyword>